<protein>
    <submittedName>
        <fullName evidence="2">Uncharacterized protein</fullName>
    </submittedName>
</protein>
<organism evidence="2 3">
    <name type="scientific">Apolygus lucorum</name>
    <name type="common">Small green plant bug</name>
    <name type="synonym">Lygocoris lucorum</name>
    <dbReference type="NCBI Taxonomy" id="248454"/>
    <lineage>
        <taxon>Eukaryota</taxon>
        <taxon>Metazoa</taxon>
        <taxon>Ecdysozoa</taxon>
        <taxon>Arthropoda</taxon>
        <taxon>Hexapoda</taxon>
        <taxon>Insecta</taxon>
        <taxon>Pterygota</taxon>
        <taxon>Neoptera</taxon>
        <taxon>Paraneoptera</taxon>
        <taxon>Hemiptera</taxon>
        <taxon>Heteroptera</taxon>
        <taxon>Panheteroptera</taxon>
        <taxon>Cimicomorpha</taxon>
        <taxon>Miridae</taxon>
        <taxon>Mirini</taxon>
        <taxon>Apolygus</taxon>
    </lineage>
</organism>
<reference evidence="2" key="1">
    <citation type="journal article" date="2021" name="Mol. Ecol. Resour.">
        <title>Apolygus lucorum genome provides insights into omnivorousness and mesophyll feeding.</title>
        <authorList>
            <person name="Liu Y."/>
            <person name="Liu H."/>
            <person name="Wang H."/>
            <person name="Huang T."/>
            <person name="Liu B."/>
            <person name="Yang B."/>
            <person name="Yin L."/>
            <person name="Li B."/>
            <person name="Zhang Y."/>
            <person name="Zhang S."/>
            <person name="Jiang F."/>
            <person name="Zhang X."/>
            <person name="Ren Y."/>
            <person name="Wang B."/>
            <person name="Wang S."/>
            <person name="Lu Y."/>
            <person name="Wu K."/>
            <person name="Fan W."/>
            <person name="Wang G."/>
        </authorList>
    </citation>
    <scope>NUCLEOTIDE SEQUENCE</scope>
    <source>
        <strain evidence="2">12Hb</strain>
    </source>
</reference>
<evidence type="ECO:0000313" key="1">
    <source>
        <dbReference type="EMBL" id="KAF6202774.1"/>
    </source>
</evidence>
<dbReference type="EMBL" id="WIXP02000011">
    <property type="protein sequence ID" value="KAF6202774.1"/>
    <property type="molecule type" value="Genomic_DNA"/>
</dbReference>
<dbReference type="AlphaFoldDB" id="A0A6A4JC03"/>
<comment type="caution">
    <text evidence="2">The sequence shown here is derived from an EMBL/GenBank/DDBJ whole genome shotgun (WGS) entry which is preliminary data.</text>
</comment>
<keyword evidence="3" id="KW-1185">Reference proteome</keyword>
<dbReference type="EMBL" id="WIXP02000011">
    <property type="protein sequence ID" value="KAF6202778.1"/>
    <property type="molecule type" value="Genomic_DNA"/>
</dbReference>
<evidence type="ECO:0000313" key="3">
    <source>
        <dbReference type="Proteomes" id="UP000466442"/>
    </source>
</evidence>
<name>A0A6A4JC03_APOLU</name>
<sequence>MSEREPSAIDWDSNCGPNYDVTSFVNAINVQFCTIVEIGQGYCSLFLEFRTDGSCPDLTPGGVAEVYLGTCECSVIRTWEMCSLPLKKARPYECSFEEEPRLNTSEIARVHRRLCNPTMMVKEELNEPCDCSKQFDQRTLYPIVGFITCYRAPMPKSICTTHSVCGVANCIAKNLDGLAVVHCDPDCIGRQPFCEETGPISSRAPTVTSFWSQWTCSVLSNNVIEVSEAICLEKETHAPAFDCLGPGFYCCPSDTVCVCETFTTMSEMKVTRYKLNDAIFTDPDAKPENAANLLKTLPEPLRRHAGLLVSKTANKLPPYVGGYQNLAQQPALVPQRDLIQQQGPVNRHEIIQQQHHSASLFSNLTYFSVPSYLNRELLPVGGFLNASPIFPLQPYHIGSRGQRDPD</sequence>
<dbReference type="Proteomes" id="UP000466442">
    <property type="component" value="Unassembled WGS sequence"/>
</dbReference>
<dbReference type="OrthoDB" id="6594319at2759"/>
<accession>A0A6A4JC03</accession>
<proteinExistence type="predicted"/>
<gene>
    <name evidence="1" type="ORF">GE061_003177</name>
    <name evidence="2" type="ORF">GE061_003181</name>
</gene>
<evidence type="ECO:0000313" key="2">
    <source>
        <dbReference type="EMBL" id="KAF6202778.1"/>
    </source>
</evidence>